<comment type="caution">
    <text evidence="1">The sequence shown here is derived from an EMBL/GenBank/DDBJ whole genome shotgun (WGS) entry which is preliminary data.</text>
</comment>
<evidence type="ECO:0000313" key="2">
    <source>
        <dbReference type="Proteomes" id="UP000193146"/>
    </source>
</evidence>
<protein>
    <submittedName>
        <fullName evidence="1">Uncharacterized protein</fullName>
    </submittedName>
</protein>
<name>A0A1X1PBI6_9BURK</name>
<dbReference type="InterPro" id="IPR029058">
    <property type="entry name" value="AB_hydrolase_fold"/>
</dbReference>
<gene>
    <name evidence="1" type="ORF">B7G54_26155</name>
</gene>
<accession>A0A1X1PBI6</accession>
<sequence>MSLANALRPCEKPWPRQRAVRARRDRLRRAGLLISAIPGIADKRGRRAGMEGIELIDGAGHWIQQEQPVRLGELLLAFAKEVVGADHTRSWVGEWLSWLLKISRGVQTTAPPGPSRFSGARGDTLDTCSAICRPGRFHRCSCSAAK</sequence>
<organism evidence="1 2">
    <name type="scientific">Burkholderia puraquae</name>
    <dbReference type="NCBI Taxonomy" id="1904757"/>
    <lineage>
        <taxon>Bacteria</taxon>
        <taxon>Pseudomonadati</taxon>
        <taxon>Pseudomonadota</taxon>
        <taxon>Betaproteobacteria</taxon>
        <taxon>Burkholderiales</taxon>
        <taxon>Burkholderiaceae</taxon>
        <taxon>Burkholderia</taxon>
        <taxon>Burkholderia cepacia complex</taxon>
    </lineage>
</organism>
<dbReference type="AlphaFoldDB" id="A0A1X1PBI6"/>
<dbReference type="Gene3D" id="3.40.50.1820">
    <property type="entry name" value="alpha/beta hydrolase"/>
    <property type="match status" value="1"/>
</dbReference>
<dbReference type="EMBL" id="NBYX01000015">
    <property type="protein sequence ID" value="ORT82922.1"/>
    <property type="molecule type" value="Genomic_DNA"/>
</dbReference>
<proteinExistence type="predicted"/>
<keyword evidence="2" id="KW-1185">Reference proteome</keyword>
<reference evidence="1 2" key="1">
    <citation type="submission" date="2017-04" db="EMBL/GenBank/DDBJ databases">
        <title>Burkholderia puraquae sp. nov., a novel Burkholderia cepacia complex species from hospital setting samples.</title>
        <authorList>
            <person name="Martina P."/>
            <person name="Leguizamon M."/>
            <person name="Prieto C."/>
            <person name="Sousa S."/>
            <person name="Montanaro P."/>
            <person name="Draghi W."/>
            <person name="Staembler M."/>
            <person name="Bettiol M."/>
            <person name="Figoli C."/>
            <person name="Palau J."/>
            <person name="Alvarez F."/>
            <person name="Benetti S."/>
            <person name="Anchat E."/>
            <person name="Vescina C."/>
            <person name="Ferreras J."/>
            <person name="Lasch P."/>
            <person name="Lagares A."/>
            <person name="Zorreguieta A."/>
            <person name="Yantorno O."/>
            <person name="Bosch A."/>
        </authorList>
    </citation>
    <scope>NUCLEOTIDE SEQUENCE [LARGE SCALE GENOMIC DNA]</scope>
    <source>
        <strain evidence="1 2">CAMPA 1040</strain>
    </source>
</reference>
<dbReference type="Proteomes" id="UP000193146">
    <property type="component" value="Unassembled WGS sequence"/>
</dbReference>
<evidence type="ECO:0000313" key="1">
    <source>
        <dbReference type="EMBL" id="ORT82922.1"/>
    </source>
</evidence>